<dbReference type="SUPFAM" id="SSF51735">
    <property type="entry name" value="NAD(P)-binding Rossmann-fold domains"/>
    <property type="match status" value="1"/>
</dbReference>
<dbReference type="EMBL" id="JAHBOM010000027">
    <property type="protein sequence ID" value="MBU8826571.1"/>
    <property type="molecule type" value="Genomic_DNA"/>
</dbReference>
<comment type="similarity">
    <text evidence="1">Belongs to the short-chain dehydrogenases/reductases (SDR) family.</text>
</comment>
<dbReference type="PANTHER" id="PTHR24321:SF8">
    <property type="entry name" value="ESTRADIOL 17-BETA-DEHYDROGENASE 8-RELATED"/>
    <property type="match status" value="1"/>
</dbReference>
<dbReference type="CDD" id="cd05233">
    <property type="entry name" value="SDR_c"/>
    <property type="match status" value="1"/>
</dbReference>
<dbReference type="InterPro" id="IPR002347">
    <property type="entry name" value="SDR_fam"/>
</dbReference>
<accession>A0ABS6HW93</accession>
<dbReference type="PRINTS" id="PR00081">
    <property type="entry name" value="GDHRDH"/>
</dbReference>
<evidence type="ECO:0000256" key="2">
    <source>
        <dbReference type="ARBA" id="ARBA00023002"/>
    </source>
</evidence>
<dbReference type="PRINTS" id="PR00080">
    <property type="entry name" value="SDRFAMILY"/>
</dbReference>
<keyword evidence="2" id="KW-0560">Oxidoreductase</keyword>
<comment type="caution">
    <text evidence="3">The sequence shown here is derived from an EMBL/GenBank/DDBJ whole genome shotgun (WGS) entry which is preliminary data.</text>
</comment>
<dbReference type="PANTHER" id="PTHR24321">
    <property type="entry name" value="DEHYDROGENASES, SHORT CHAIN"/>
    <property type="match status" value="1"/>
</dbReference>
<evidence type="ECO:0000313" key="4">
    <source>
        <dbReference type="Proteomes" id="UP000696413"/>
    </source>
</evidence>
<dbReference type="RefSeq" id="WP_100518557.1">
    <property type="nucleotide sequence ID" value="NZ_CP092364.2"/>
</dbReference>
<reference evidence="3 4" key="1">
    <citation type="submission" date="2021-05" db="EMBL/GenBank/DDBJ databases">
        <title>Draft Genome Sequences of Clinical Respiratory Isolates of Mycobacterium goodii Recovered in Ireland.</title>
        <authorList>
            <person name="Flanagan P.R."/>
            <person name="Mok S."/>
            <person name="Roycroft E."/>
            <person name="Rogers T.R."/>
            <person name="Fitzgibbon M."/>
        </authorList>
    </citation>
    <scope>NUCLEOTIDE SEQUENCE [LARGE SCALE GENOMIC DNA]</scope>
    <source>
        <strain evidence="3 4">14IE55</strain>
    </source>
</reference>
<dbReference type="Pfam" id="PF13561">
    <property type="entry name" value="adh_short_C2"/>
    <property type="match status" value="1"/>
</dbReference>
<proteinExistence type="inferred from homology"/>
<keyword evidence="4" id="KW-1185">Reference proteome</keyword>
<dbReference type="Gene3D" id="3.40.50.720">
    <property type="entry name" value="NAD(P)-binding Rossmann-like Domain"/>
    <property type="match status" value="1"/>
</dbReference>
<protein>
    <submittedName>
        <fullName evidence="3">SDR family oxidoreductase</fullName>
    </submittedName>
</protein>
<gene>
    <name evidence="3" type="ORF">KL859_27335</name>
</gene>
<evidence type="ECO:0000313" key="3">
    <source>
        <dbReference type="EMBL" id="MBU8826571.1"/>
    </source>
</evidence>
<dbReference type="InterPro" id="IPR036291">
    <property type="entry name" value="NAD(P)-bd_dom_sf"/>
</dbReference>
<evidence type="ECO:0000256" key="1">
    <source>
        <dbReference type="ARBA" id="ARBA00006484"/>
    </source>
</evidence>
<name>A0ABS6HW93_MYCGD</name>
<organism evidence="3 4">
    <name type="scientific">Mycolicibacterium goodii</name>
    <name type="common">Mycobacterium goodii</name>
    <dbReference type="NCBI Taxonomy" id="134601"/>
    <lineage>
        <taxon>Bacteria</taxon>
        <taxon>Bacillati</taxon>
        <taxon>Actinomycetota</taxon>
        <taxon>Actinomycetes</taxon>
        <taxon>Mycobacteriales</taxon>
        <taxon>Mycobacteriaceae</taxon>
        <taxon>Mycolicibacterium</taxon>
    </lineage>
</organism>
<dbReference type="Proteomes" id="UP000696413">
    <property type="component" value="Unassembled WGS sequence"/>
</dbReference>
<sequence>MTVGGEFEGKKVIVVGGSAGMGRQAAVDVIDRGGSAVIVGRSSHRVDDTVSELADHRGKAWGIAAELTDRAAVAEVQRALSEDHGDATLMVNAAGFFIPKPFLHYDAQAYDSYLDLNYALFFLTQTVVAGMVTNGAGGSIVNIGSMWAHQAIGATPSTGYSMQKAGLHALTHNLAIELADHGIRVNAVAPAVVKTPLYERFVRKDEIDATLATFASLHPLGRIGTPADVANAITFLLSDEASWITGAILNVDGGVMAGRN</sequence>